<organism evidence="10 11">
    <name type="scientific">Schizosaccharomyces osmophilus</name>
    <dbReference type="NCBI Taxonomy" id="2545709"/>
    <lineage>
        <taxon>Eukaryota</taxon>
        <taxon>Fungi</taxon>
        <taxon>Dikarya</taxon>
        <taxon>Ascomycota</taxon>
        <taxon>Taphrinomycotina</taxon>
        <taxon>Schizosaccharomycetes</taxon>
        <taxon>Schizosaccharomycetales</taxon>
        <taxon>Schizosaccharomycetaceae</taxon>
        <taxon>Schizosaccharomyces</taxon>
    </lineage>
</organism>
<dbReference type="RefSeq" id="XP_056039499.1">
    <property type="nucleotide sequence ID" value="XM_056183632.1"/>
</dbReference>
<feature type="compositionally biased region" description="Basic and acidic residues" evidence="8">
    <location>
        <begin position="141"/>
        <end position="155"/>
    </location>
</feature>
<evidence type="ECO:0000256" key="1">
    <source>
        <dbReference type="ARBA" id="ARBA00004245"/>
    </source>
</evidence>
<dbReference type="GeneID" id="80878321"/>
<dbReference type="Gene3D" id="3.40.20.10">
    <property type="entry name" value="Severin"/>
    <property type="match status" value="2"/>
</dbReference>
<dbReference type="PROSITE" id="PS51263">
    <property type="entry name" value="ADF_H"/>
    <property type="match status" value="2"/>
</dbReference>
<dbReference type="GO" id="GO:0030042">
    <property type="term" value="P:actin filament depolymerization"/>
    <property type="evidence" value="ECO:0007669"/>
    <property type="project" value="TreeGrafter"/>
</dbReference>
<feature type="domain" description="ADF-H" evidence="9">
    <location>
        <begin position="173"/>
        <end position="304"/>
    </location>
</feature>
<dbReference type="Pfam" id="PF00241">
    <property type="entry name" value="Cofilin_ADF"/>
    <property type="match status" value="2"/>
</dbReference>
<evidence type="ECO:0000256" key="2">
    <source>
        <dbReference type="ARBA" id="ARBA00009557"/>
    </source>
</evidence>
<accession>A0AAF0AWX9</accession>
<dbReference type="CDD" id="cd11285">
    <property type="entry name" value="ADF_Twf-N_like"/>
    <property type="match status" value="1"/>
</dbReference>
<dbReference type="GO" id="GO:0051015">
    <property type="term" value="F:actin filament binding"/>
    <property type="evidence" value="ECO:0007669"/>
    <property type="project" value="TreeGrafter"/>
</dbReference>
<comment type="subcellular location">
    <subcellularLocation>
        <location evidence="1">Cytoplasm</location>
        <location evidence="1">Cytoskeleton</location>
    </subcellularLocation>
</comment>
<dbReference type="GO" id="GO:0003785">
    <property type="term" value="F:actin monomer binding"/>
    <property type="evidence" value="ECO:0007669"/>
    <property type="project" value="TreeGrafter"/>
</dbReference>
<dbReference type="KEGG" id="som:SOMG_04855"/>
<dbReference type="SUPFAM" id="SSF55753">
    <property type="entry name" value="Actin depolymerizing proteins"/>
    <property type="match status" value="2"/>
</dbReference>
<reference evidence="10 11" key="1">
    <citation type="journal article" date="2023" name="G3 (Bethesda)">
        <title>A high-quality reference genome for the fission yeast Schizosaccharomyces osmophilus.</title>
        <authorList>
            <person name="Jia G.S."/>
            <person name="Zhang W.C."/>
            <person name="Liang Y."/>
            <person name="Liu X.H."/>
            <person name="Rhind N."/>
            <person name="Pidoux A."/>
            <person name="Brysch-Herzberg M."/>
            <person name="Du L.L."/>
        </authorList>
    </citation>
    <scope>NUCLEOTIDE SEQUENCE [LARGE SCALE GENOMIC DNA]</scope>
    <source>
        <strain evidence="10 11">CBS 15793</strain>
    </source>
</reference>
<evidence type="ECO:0000259" key="9">
    <source>
        <dbReference type="PROSITE" id="PS51263"/>
    </source>
</evidence>
<dbReference type="GO" id="GO:0005884">
    <property type="term" value="C:actin filament"/>
    <property type="evidence" value="ECO:0007669"/>
    <property type="project" value="TreeGrafter"/>
</dbReference>
<dbReference type="SMART" id="SM00102">
    <property type="entry name" value="ADF"/>
    <property type="match status" value="2"/>
</dbReference>
<feature type="region of interest" description="Disordered" evidence="8">
    <location>
        <begin position="141"/>
        <end position="167"/>
    </location>
</feature>
<sequence length="330" mass="37445">MSSSVDLKPAENLTQYLENYFEKPIRAAVIRISNESSFEVSDTVDKSSSFESDFEKIRQVLLASSEPAFVLVHDQNRNDLLQFISYVPESANVRNKMLYASSRSGLIRIVNMSKIDKSFFASTTEELSYKSFFDQITKETDSAPLRQDEKERQQVDESLQSSTSQKRSLVTGGIAMEINDDALEGIKKLRSVPQNTLLLFSVRDEVICLEDEKANIAASDVKSFFHPSEPRFGFYSQSKDEKLKNLFIYICPMQSSVKNRMVYSSCKLAFLNKVEEEFGVSIDGRLESNDSADCTEKEIFQALGLIDTSKESKESNARSGFSRPRPPRRR</sequence>
<dbReference type="PANTHER" id="PTHR13759:SF1">
    <property type="entry name" value="TWINFILIN"/>
    <property type="match status" value="1"/>
</dbReference>
<evidence type="ECO:0000256" key="6">
    <source>
        <dbReference type="ARBA" id="ARBA00023212"/>
    </source>
</evidence>
<name>A0AAF0AWX9_9SCHI</name>
<gene>
    <name evidence="10" type="primary">twf1</name>
    <name evidence="10" type="ORF">SOMG_04855</name>
</gene>
<evidence type="ECO:0000313" key="11">
    <source>
        <dbReference type="Proteomes" id="UP001212411"/>
    </source>
</evidence>
<feature type="domain" description="ADF-H" evidence="9">
    <location>
        <begin position="2"/>
        <end position="137"/>
    </location>
</feature>
<evidence type="ECO:0000256" key="5">
    <source>
        <dbReference type="ARBA" id="ARBA00023203"/>
    </source>
</evidence>
<dbReference type="InterPro" id="IPR029006">
    <property type="entry name" value="ADF-H/Gelsolin-like_dom_sf"/>
</dbReference>
<dbReference type="PANTHER" id="PTHR13759">
    <property type="entry name" value="TWINFILIN"/>
    <property type="match status" value="1"/>
</dbReference>
<feature type="compositionally biased region" description="Polar residues" evidence="8">
    <location>
        <begin position="156"/>
        <end position="167"/>
    </location>
</feature>
<evidence type="ECO:0000313" key="10">
    <source>
        <dbReference type="EMBL" id="WBW75256.1"/>
    </source>
</evidence>
<dbReference type="GO" id="GO:0005737">
    <property type="term" value="C:cytoplasm"/>
    <property type="evidence" value="ECO:0007669"/>
    <property type="project" value="TreeGrafter"/>
</dbReference>
<keyword evidence="11" id="KW-1185">Reference proteome</keyword>
<dbReference type="GO" id="GO:0051016">
    <property type="term" value="P:barbed-end actin filament capping"/>
    <property type="evidence" value="ECO:0007669"/>
    <property type="project" value="TreeGrafter"/>
</dbReference>
<protein>
    <submittedName>
        <fullName evidence="10">Twinfilin</fullName>
    </submittedName>
</protein>
<comment type="similarity">
    <text evidence="2">Belongs to the actin-binding proteins ADF family. Twinfilin subfamily.</text>
</comment>
<dbReference type="AlphaFoldDB" id="A0AAF0AWX9"/>
<dbReference type="InterPro" id="IPR002108">
    <property type="entry name" value="ADF-H"/>
</dbReference>
<evidence type="ECO:0000256" key="4">
    <source>
        <dbReference type="ARBA" id="ARBA00022737"/>
    </source>
</evidence>
<proteinExistence type="inferred from homology"/>
<evidence type="ECO:0000256" key="3">
    <source>
        <dbReference type="ARBA" id="ARBA00022490"/>
    </source>
</evidence>
<evidence type="ECO:0000256" key="8">
    <source>
        <dbReference type="SAM" id="MobiDB-lite"/>
    </source>
</evidence>
<keyword evidence="6" id="KW-0206">Cytoskeleton</keyword>
<keyword evidence="4" id="KW-0677">Repeat</keyword>
<evidence type="ECO:0000256" key="7">
    <source>
        <dbReference type="ARBA" id="ARBA00038532"/>
    </source>
</evidence>
<keyword evidence="3" id="KW-0963">Cytoplasm</keyword>
<dbReference type="Proteomes" id="UP001212411">
    <property type="component" value="Chromosome 3"/>
</dbReference>
<comment type="subunit">
    <text evidence="7">Interacts with G-actin; ADP-actin form.</text>
</comment>
<dbReference type="EMBL" id="CP115613">
    <property type="protein sequence ID" value="WBW75256.1"/>
    <property type="molecule type" value="Genomic_DNA"/>
</dbReference>
<dbReference type="InterPro" id="IPR028458">
    <property type="entry name" value="Twinfilin"/>
</dbReference>
<keyword evidence="5" id="KW-0009">Actin-binding</keyword>
<feature type="region of interest" description="Disordered" evidence="8">
    <location>
        <begin position="310"/>
        <end position="330"/>
    </location>
</feature>